<evidence type="ECO:0000259" key="4">
    <source>
        <dbReference type="PROSITE" id="PS51898"/>
    </source>
</evidence>
<dbReference type="RefSeq" id="WP_283206810.1">
    <property type="nucleotide sequence ID" value="NZ_BPRA01000004.1"/>
</dbReference>
<dbReference type="PANTHER" id="PTHR30349:SF88">
    <property type="entry name" value="BLL1584 PROTEIN"/>
    <property type="match status" value="1"/>
</dbReference>
<reference evidence="5" key="2">
    <citation type="submission" date="2021-08" db="EMBL/GenBank/DDBJ databases">
        <authorList>
            <person name="Tani A."/>
            <person name="Ola A."/>
            <person name="Ogura Y."/>
            <person name="Katsura K."/>
            <person name="Hayashi T."/>
        </authorList>
    </citation>
    <scope>NUCLEOTIDE SEQUENCE</scope>
    <source>
        <strain evidence="5">DSM 23674</strain>
    </source>
</reference>
<evidence type="ECO:0000256" key="3">
    <source>
        <dbReference type="SAM" id="MobiDB-lite"/>
    </source>
</evidence>
<keyword evidence="6" id="KW-1185">Reference proteome</keyword>
<organism evidence="5 6">
    <name type="scientific">Methylobacterium thuringiense</name>
    <dbReference type="NCBI Taxonomy" id="1003091"/>
    <lineage>
        <taxon>Bacteria</taxon>
        <taxon>Pseudomonadati</taxon>
        <taxon>Pseudomonadota</taxon>
        <taxon>Alphaproteobacteria</taxon>
        <taxon>Hyphomicrobiales</taxon>
        <taxon>Methylobacteriaceae</taxon>
        <taxon>Methylobacterium</taxon>
    </lineage>
</organism>
<dbReference type="Proteomes" id="UP001055101">
    <property type="component" value="Unassembled WGS sequence"/>
</dbReference>
<sequence>MADVLAIYLNEKLGMDKPAAEQFGTIDPIGCKRFVSRIDRLGDFFSGMKLADVIGDTCKSYVVSRGRTGGARRDLQDLSAAIGHHKRLGLHRGDVAIMLPKRGEGRTRWLTRAEAARLLWACWTYRETQTRHRGADTGRKLATDKRPLRHLARFILIGLYTGTRAGAIASASFHKGERRSYLDLDAGVYYRLAQGKAKSNKRQPPVRLPDHILAHLRRWAKTPRKDGSLPEYVVEWQGKPVSSVKTGFAHAVEVAGLEEDATPHTLRHTAATWLMQAGADIWETSGFLGMTPKVLMEVYGHHHPDFQKGPANAVKNRQRPASLQKAAKKPSDETSEKAQEDKPK</sequence>
<dbReference type="PROSITE" id="PS51898">
    <property type="entry name" value="TYR_RECOMBINASE"/>
    <property type="match status" value="1"/>
</dbReference>
<dbReference type="Gene3D" id="1.10.443.10">
    <property type="entry name" value="Intergrase catalytic core"/>
    <property type="match status" value="1"/>
</dbReference>
<keyword evidence="2" id="KW-0233">DNA recombination</keyword>
<feature type="compositionally biased region" description="Basic and acidic residues" evidence="3">
    <location>
        <begin position="329"/>
        <end position="344"/>
    </location>
</feature>
<keyword evidence="1" id="KW-0229">DNA integration</keyword>
<proteinExistence type="predicted"/>
<evidence type="ECO:0000256" key="2">
    <source>
        <dbReference type="ARBA" id="ARBA00023172"/>
    </source>
</evidence>
<comment type="caution">
    <text evidence="5">The sequence shown here is derived from an EMBL/GenBank/DDBJ whole genome shotgun (WGS) entry which is preliminary data.</text>
</comment>
<dbReference type="EMBL" id="BPRA01000004">
    <property type="protein sequence ID" value="GJE54523.1"/>
    <property type="molecule type" value="Genomic_DNA"/>
</dbReference>
<dbReference type="Pfam" id="PF00589">
    <property type="entry name" value="Phage_integrase"/>
    <property type="match status" value="1"/>
</dbReference>
<dbReference type="InterPro" id="IPR050090">
    <property type="entry name" value="Tyrosine_recombinase_XerCD"/>
</dbReference>
<dbReference type="CDD" id="cd00796">
    <property type="entry name" value="INT_Rci_Hp1_C"/>
    <property type="match status" value="1"/>
</dbReference>
<dbReference type="InterPro" id="IPR011010">
    <property type="entry name" value="DNA_brk_join_enz"/>
</dbReference>
<dbReference type="InterPro" id="IPR002104">
    <property type="entry name" value="Integrase_catalytic"/>
</dbReference>
<evidence type="ECO:0000313" key="6">
    <source>
        <dbReference type="Proteomes" id="UP001055101"/>
    </source>
</evidence>
<feature type="region of interest" description="Disordered" evidence="3">
    <location>
        <begin position="305"/>
        <end position="344"/>
    </location>
</feature>
<dbReference type="SUPFAM" id="SSF56349">
    <property type="entry name" value="DNA breaking-rejoining enzymes"/>
    <property type="match status" value="1"/>
</dbReference>
<evidence type="ECO:0000313" key="5">
    <source>
        <dbReference type="EMBL" id="GJE54523.1"/>
    </source>
</evidence>
<accession>A0ABQ4TH29</accession>
<evidence type="ECO:0000256" key="1">
    <source>
        <dbReference type="ARBA" id="ARBA00022908"/>
    </source>
</evidence>
<dbReference type="InterPro" id="IPR013762">
    <property type="entry name" value="Integrase-like_cat_sf"/>
</dbReference>
<protein>
    <submittedName>
        <fullName evidence="5">Tyrosine recombinase XerC</fullName>
    </submittedName>
</protein>
<feature type="domain" description="Tyr recombinase" evidence="4">
    <location>
        <begin position="105"/>
        <end position="312"/>
    </location>
</feature>
<dbReference type="PANTHER" id="PTHR30349">
    <property type="entry name" value="PHAGE INTEGRASE-RELATED"/>
    <property type="match status" value="1"/>
</dbReference>
<reference evidence="5" key="1">
    <citation type="journal article" date="2021" name="Front. Microbiol.">
        <title>Comprehensive Comparative Genomics and Phenotyping of Methylobacterium Species.</title>
        <authorList>
            <person name="Alessa O."/>
            <person name="Ogura Y."/>
            <person name="Fujitani Y."/>
            <person name="Takami H."/>
            <person name="Hayashi T."/>
            <person name="Sahin N."/>
            <person name="Tani A."/>
        </authorList>
    </citation>
    <scope>NUCLEOTIDE SEQUENCE</scope>
    <source>
        <strain evidence="5">DSM 23674</strain>
    </source>
</reference>
<name>A0ABQ4TH29_9HYPH</name>
<gene>
    <name evidence="5" type="primary">xerC_3</name>
    <name evidence="5" type="ORF">EKPJFOCH_1001</name>
</gene>